<evidence type="ECO:0000313" key="3">
    <source>
        <dbReference type="Proteomes" id="UP001229346"/>
    </source>
</evidence>
<keyword evidence="1" id="KW-1133">Transmembrane helix</keyword>
<dbReference type="Proteomes" id="UP001229346">
    <property type="component" value="Unassembled WGS sequence"/>
</dbReference>
<keyword evidence="1" id="KW-0472">Membrane</keyword>
<keyword evidence="2" id="KW-0378">Hydrolase</keyword>
<feature type="transmembrane region" description="Helical" evidence="1">
    <location>
        <begin position="45"/>
        <end position="70"/>
    </location>
</feature>
<keyword evidence="1" id="KW-0812">Transmembrane</keyword>
<organism evidence="2 3">
    <name type="scientific">Paenibacillus harenae</name>
    <dbReference type="NCBI Taxonomy" id="306543"/>
    <lineage>
        <taxon>Bacteria</taxon>
        <taxon>Bacillati</taxon>
        <taxon>Bacillota</taxon>
        <taxon>Bacilli</taxon>
        <taxon>Bacillales</taxon>
        <taxon>Paenibacillaceae</taxon>
        <taxon>Paenibacillus</taxon>
    </lineage>
</organism>
<name>A0ABT9TY08_PAEHA</name>
<evidence type="ECO:0000256" key="1">
    <source>
        <dbReference type="SAM" id="Phobius"/>
    </source>
</evidence>
<sequence>MKIINFLKVMKFKLYHYYQSIQHFLLTIMVVGILEYFFLFELLVALLPAVPIFTLEAGSILIVIVAVLLIKGFMRYVKKKAKENKHFLII</sequence>
<gene>
    <name evidence="2" type="ORF">J2T15_001672</name>
</gene>
<dbReference type="EMBL" id="JAUSSU010000003">
    <property type="protein sequence ID" value="MDQ0112237.1"/>
    <property type="molecule type" value="Genomic_DNA"/>
</dbReference>
<evidence type="ECO:0000313" key="2">
    <source>
        <dbReference type="EMBL" id="MDQ0112237.1"/>
    </source>
</evidence>
<dbReference type="GO" id="GO:0008233">
    <property type="term" value="F:peptidase activity"/>
    <property type="evidence" value="ECO:0007669"/>
    <property type="project" value="UniProtKB-KW"/>
</dbReference>
<comment type="caution">
    <text evidence="2">The sequence shown here is derived from an EMBL/GenBank/DDBJ whole genome shotgun (WGS) entry which is preliminary data.</text>
</comment>
<dbReference type="RefSeq" id="WP_307202914.1">
    <property type="nucleotide sequence ID" value="NZ_JAUSSU010000003.1"/>
</dbReference>
<protein>
    <submittedName>
        <fullName evidence="2">Membrane protein implicated in regulation of membrane protease activity</fullName>
    </submittedName>
</protein>
<reference evidence="2 3" key="1">
    <citation type="submission" date="2023-07" db="EMBL/GenBank/DDBJ databases">
        <title>Sorghum-associated microbial communities from plants grown in Nebraska, USA.</title>
        <authorList>
            <person name="Schachtman D."/>
        </authorList>
    </citation>
    <scope>NUCLEOTIDE SEQUENCE [LARGE SCALE GENOMIC DNA]</scope>
    <source>
        <strain evidence="2 3">CC482</strain>
    </source>
</reference>
<dbReference type="GO" id="GO:0006508">
    <property type="term" value="P:proteolysis"/>
    <property type="evidence" value="ECO:0007669"/>
    <property type="project" value="UniProtKB-KW"/>
</dbReference>
<keyword evidence="3" id="KW-1185">Reference proteome</keyword>
<feature type="transmembrane region" description="Helical" evidence="1">
    <location>
        <begin position="21"/>
        <end position="39"/>
    </location>
</feature>
<accession>A0ABT9TY08</accession>
<keyword evidence="2" id="KW-0645">Protease</keyword>
<proteinExistence type="predicted"/>